<dbReference type="STRING" id="28573.A0A0U1LMC8"/>
<protein>
    <submittedName>
        <fullName evidence="1">Uncharacterized protein</fullName>
    </submittedName>
</protein>
<evidence type="ECO:0000313" key="2">
    <source>
        <dbReference type="Proteomes" id="UP000054383"/>
    </source>
</evidence>
<proteinExistence type="predicted"/>
<sequence length="163" mass="19011">MVNPGHFTYPPSNSHSDTKHYNYLDTVIVSWETLAQNVTPTYLSIYYYLNDGSGWKAGYNHSVPVNGSRNVDLNIIDGGYYGQFNLMYWLPDNGGLAKYLSEFFFFKFYYRERNNVNILNSHVYSGRNVFNNYVDAGSNNYYVSCYQWNHSRHQRSSANILSR</sequence>
<gene>
    <name evidence="1" type="ORF">PISL3812_01531</name>
</gene>
<dbReference type="AlphaFoldDB" id="A0A0U1LMC8"/>
<dbReference type="Proteomes" id="UP000054383">
    <property type="component" value="Unassembled WGS sequence"/>
</dbReference>
<evidence type="ECO:0000313" key="1">
    <source>
        <dbReference type="EMBL" id="CRG84214.1"/>
    </source>
</evidence>
<keyword evidence="2" id="KW-1185">Reference proteome</keyword>
<accession>A0A0U1LMC8</accession>
<name>A0A0U1LMC8_TALIS</name>
<organism evidence="1 2">
    <name type="scientific">Talaromyces islandicus</name>
    <name type="common">Penicillium islandicum</name>
    <dbReference type="NCBI Taxonomy" id="28573"/>
    <lineage>
        <taxon>Eukaryota</taxon>
        <taxon>Fungi</taxon>
        <taxon>Dikarya</taxon>
        <taxon>Ascomycota</taxon>
        <taxon>Pezizomycotina</taxon>
        <taxon>Eurotiomycetes</taxon>
        <taxon>Eurotiomycetidae</taxon>
        <taxon>Eurotiales</taxon>
        <taxon>Trichocomaceae</taxon>
        <taxon>Talaromyces</taxon>
        <taxon>Talaromyces sect. Islandici</taxon>
    </lineage>
</organism>
<reference evidence="1 2" key="1">
    <citation type="submission" date="2015-04" db="EMBL/GenBank/DDBJ databases">
        <authorList>
            <person name="Syromyatnikov M.Y."/>
            <person name="Popov V.N."/>
        </authorList>
    </citation>
    <scope>NUCLEOTIDE SEQUENCE [LARGE SCALE GENOMIC DNA]</scope>
    <source>
        <strain evidence="1">WF-38-12</strain>
    </source>
</reference>
<dbReference type="EMBL" id="CVMT01000001">
    <property type="protein sequence ID" value="CRG84214.1"/>
    <property type="molecule type" value="Genomic_DNA"/>
</dbReference>
<dbReference type="OrthoDB" id="4226837at2759"/>